<feature type="chain" id="PRO_5015325856" evidence="1">
    <location>
        <begin position="19"/>
        <end position="185"/>
    </location>
</feature>
<organism evidence="2 3">
    <name type="scientific">Pontivivens insulae</name>
    <dbReference type="NCBI Taxonomy" id="1639689"/>
    <lineage>
        <taxon>Bacteria</taxon>
        <taxon>Pseudomonadati</taxon>
        <taxon>Pseudomonadota</taxon>
        <taxon>Alphaproteobacteria</taxon>
        <taxon>Rhodobacterales</taxon>
        <taxon>Paracoccaceae</taxon>
        <taxon>Pontivivens</taxon>
    </lineage>
</organism>
<keyword evidence="1" id="KW-0732">Signal</keyword>
<gene>
    <name evidence="2" type="ORF">POI8812_01939</name>
</gene>
<dbReference type="Proteomes" id="UP000244932">
    <property type="component" value="Unassembled WGS sequence"/>
</dbReference>
<dbReference type="EMBL" id="OMKW01000002">
    <property type="protein sequence ID" value="SPF29626.1"/>
    <property type="molecule type" value="Genomic_DNA"/>
</dbReference>
<evidence type="ECO:0000256" key="1">
    <source>
        <dbReference type="SAM" id="SignalP"/>
    </source>
</evidence>
<sequence>MRASNRISVAFSCLLSLAGCYGANQVFFASSTGGGGGHVVIMGAAPLVPLEGAEVSSKKSIPALLADHQVISTFETQSVANEVTMERLCSAHEAHPDFALLTRSPTLSEIRRCERAGINISADLLATNDGEWVGYSPFEQVWIAYIPGEIENLPSAARAVEALRYEFGTLIEGSEYAEVFVARRG</sequence>
<reference evidence="2 3" key="1">
    <citation type="submission" date="2018-03" db="EMBL/GenBank/DDBJ databases">
        <authorList>
            <person name="Keele B.F."/>
        </authorList>
    </citation>
    <scope>NUCLEOTIDE SEQUENCE [LARGE SCALE GENOMIC DNA]</scope>
    <source>
        <strain evidence="2 3">CeCT 8812</strain>
    </source>
</reference>
<proteinExistence type="predicted"/>
<keyword evidence="3" id="KW-1185">Reference proteome</keyword>
<evidence type="ECO:0000313" key="3">
    <source>
        <dbReference type="Proteomes" id="UP000244932"/>
    </source>
</evidence>
<protein>
    <submittedName>
        <fullName evidence="2">Uncharacterized protein</fullName>
    </submittedName>
</protein>
<feature type="signal peptide" evidence="1">
    <location>
        <begin position="1"/>
        <end position="18"/>
    </location>
</feature>
<evidence type="ECO:0000313" key="2">
    <source>
        <dbReference type="EMBL" id="SPF29626.1"/>
    </source>
</evidence>
<dbReference type="AlphaFoldDB" id="A0A2R8ABM1"/>
<accession>A0A2R8ABM1</accession>
<dbReference type="RefSeq" id="WP_108782305.1">
    <property type="nucleotide sequence ID" value="NZ_OMKW01000002.1"/>
</dbReference>
<name>A0A2R8ABM1_9RHOB</name>
<dbReference type="PROSITE" id="PS51257">
    <property type="entry name" value="PROKAR_LIPOPROTEIN"/>
    <property type="match status" value="1"/>
</dbReference>